<dbReference type="EMBL" id="BTRK01000002">
    <property type="protein sequence ID" value="GMR37560.1"/>
    <property type="molecule type" value="Genomic_DNA"/>
</dbReference>
<dbReference type="AlphaFoldDB" id="A0AAN4ZII4"/>
<evidence type="ECO:0000313" key="2">
    <source>
        <dbReference type="Proteomes" id="UP001328107"/>
    </source>
</evidence>
<feature type="non-terminal residue" evidence="1">
    <location>
        <position position="67"/>
    </location>
</feature>
<reference evidence="2" key="1">
    <citation type="submission" date="2022-10" db="EMBL/GenBank/DDBJ databases">
        <title>Genome assembly of Pristionchus species.</title>
        <authorList>
            <person name="Yoshida K."/>
            <person name="Sommer R.J."/>
        </authorList>
    </citation>
    <scope>NUCLEOTIDE SEQUENCE [LARGE SCALE GENOMIC DNA]</scope>
    <source>
        <strain evidence="2">RS5460</strain>
    </source>
</reference>
<proteinExistence type="predicted"/>
<comment type="caution">
    <text evidence="1">The sequence shown here is derived from an EMBL/GenBank/DDBJ whole genome shotgun (WGS) entry which is preliminary data.</text>
</comment>
<gene>
    <name evidence="1" type="ORF">PMAYCL1PPCAC_07755</name>
</gene>
<dbReference type="Proteomes" id="UP001328107">
    <property type="component" value="Unassembled WGS sequence"/>
</dbReference>
<feature type="non-terminal residue" evidence="1">
    <location>
        <position position="1"/>
    </location>
</feature>
<sequence>VSNIRAPGTSLSSELSTVLVIISEAFQIEFIRSHVLDRAVEVFYRPTCPGQKIFPTSSKSLSEARLI</sequence>
<keyword evidence="2" id="KW-1185">Reference proteome</keyword>
<name>A0AAN4ZII4_9BILA</name>
<evidence type="ECO:0000313" key="1">
    <source>
        <dbReference type="EMBL" id="GMR37560.1"/>
    </source>
</evidence>
<accession>A0AAN4ZII4</accession>
<organism evidence="1 2">
    <name type="scientific">Pristionchus mayeri</name>
    <dbReference type="NCBI Taxonomy" id="1317129"/>
    <lineage>
        <taxon>Eukaryota</taxon>
        <taxon>Metazoa</taxon>
        <taxon>Ecdysozoa</taxon>
        <taxon>Nematoda</taxon>
        <taxon>Chromadorea</taxon>
        <taxon>Rhabditida</taxon>
        <taxon>Rhabditina</taxon>
        <taxon>Diplogasteromorpha</taxon>
        <taxon>Diplogasteroidea</taxon>
        <taxon>Neodiplogasteridae</taxon>
        <taxon>Pristionchus</taxon>
    </lineage>
</organism>
<protein>
    <submittedName>
        <fullName evidence="1">Uncharacterized protein</fullName>
    </submittedName>
</protein>